<dbReference type="Pfam" id="PF00170">
    <property type="entry name" value="bZIP_1"/>
    <property type="match status" value="1"/>
</dbReference>
<dbReference type="PROSITE" id="PS50953">
    <property type="entry name" value="KID"/>
    <property type="match status" value="1"/>
</dbReference>
<keyword evidence="4" id="KW-0804">Transcription</keyword>
<feature type="domain" description="KID" evidence="9">
    <location>
        <begin position="73"/>
        <end position="132"/>
    </location>
</feature>
<keyword evidence="3" id="KW-0238">DNA-binding</keyword>
<evidence type="ECO:0000256" key="3">
    <source>
        <dbReference type="ARBA" id="ARBA00023125"/>
    </source>
</evidence>
<dbReference type="PANTHER" id="PTHR45879:SF3">
    <property type="entry name" value="CYCLIC AMP RESPONSE ELEMENT-BINDING PROTEIN B"/>
    <property type="match status" value="1"/>
</dbReference>
<dbReference type="GO" id="GO:0005634">
    <property type="term" value="C:nucleus"/>
    <property type="evidence" value="ECO:0007669"/>
    <property type="project" value="UniProtKB-SubCell"/>
</dbReference>
<dbReference type="Pfam" id="PF02173">
    <property type="entry name" value="pKID"/>
    <property type="match status" value="1"/>
</dbReference>
<evidence type="ECO:0000256" key="1">
    <source>
        <dbReference type="ARBA" id="ARBA00004123"/>
    </source>
</evidence>
<feature type="coiled-coil region" evidence="6">
    <location>
        <begin position="303"/>
        <end position="364"/>
    </location>
</feature>
<dbReference type="InterPro" id="IPR001630">
    <property type="entry name" value="Leuzip_CREB"/>
</dbReference>
<dbReference type="FunFam" id="1.20.5.170:FF:000003">
    <property type="entry name" value="cAMP-responsive element modulator isoform X2"/>
    <property type="match status" value="1"/>
</dbReference>
<evidence type="ECO:0000313" key="11">
    <source>
        <dbReference type="RefSeq" id="XP_035689241.1"/>
    </source>
</evidence>
<protein>
    <submittedName>
        <fullName evidence="11">Cyclic AMP-responsive element-binding protein 1-like isoform X1</fullName>
    </submittedName>
</protein>
<dbReference type="GO" id="GO:0005667">
    <property type="term" value="C:transcription regulator complex"/>
    <property type="evidence" value="ECO:0000318"/>
    <property type="project" value="GO_Central"/>
</dbReference>
<dbReference type="InterPro" id="IPR046347">
    <property type="entry name" value="bZIP_sf"/>
</dbReference>
<evidence type="ECO:0000259" key="9">
    <source>
        <dbReference type="PROSITE" id="PS50953"/>
    </source>
</evidence>
<dbReference type="GO" id="GO:0141156">
    <property type="term" value="P:cAMP/PKA signal transduction"/>
    <property type="evidence" value="ECO:0000318"/>
    <property type="project" value="GO_Central"/>
</dbReference>
<dbReference type="GO" id="GO:0000981">
    <property type="term" value="F:DNA-binding transcription factor activity, RNA polymerase II-specific"/>
    <property type="evidence" value="ECO:0000318"/>
    <property type="project" value="GO_Central"/>
</dbReference>
<dbReference type="AlphaFoldDB" id="A0A9J7N2G8"/>
<evidence type="ECO:0000256" key="6">
    <source>
        <dbReference type="SAM" id="Coils"/>
    </source>
</evidence>
<dbReference type="Gene3D" id="1.20.5.170">
    <property type="match status" value="1"/>
</dbReference>
<accession>A0A9J7N2G8</accession>
<organism evidence="10 11">
    <name type="scientific">Branchiostoma floridae</name>
    <name type="common">Florida lancelet</name>
    <name type="synonym">Amphioxus</name>
    <dbReference type="NCBI Taxonomy" id="7739"/>
    <lineage>
        <taxon>Eukaryota</taxon>
        <taxon>Metazoa</taxon>
        <taxon>Chordata</taxon>
        <taxon>Cephalochordata</taxon>
        <taxon>Leptocardii</taxon>
        <taxon>Amphioxiformes</taxon>
        <taxon>Branchiostomatidae</taxon>
        <taxon>Branchiostoma</taxon>
    </lineage>
</organism>
<dbReference type="SMART" id="SM00338">
    <property type="entry name" value="BRLZ"/>
    <property type="match status" value="1"/>
</dbReference>
<evidence type="ECO:0000256" key="5">
    <source>
        <dbReference type="ARBA" id="ARBA00023242"/>
    </source>
</evidence>
<comment type="subcellular location">
    <subcellularLocation>
        <location evidence="1">Nucleus</location>
    </subcellularLocation>
</comment>
<dbReference type="GO" id="GO:0006357">
    <property type="term" value="P:regulation of transcription by RNA polymerase II"/>
    <property type="evidence" value="ECO:0000318"/>
    <property type="project" value="GO_Central"/>
</dbReference>
<evidence type="ECO:0000256" key="2">
    <source>
        <dbReference type="ARBA" id="ARBA00023015"/>
    </source>
</evidence>
<keyword evidence="6" id="KW-0175">Coiled coil</keyword>
<proteinExistence type="predicted"/>
<dbReference type="GO" id="GO:0000978">
    <property type="term" value="F:RNA polymerase II cis-regulatory region sequence-specific DNA binding"/>
    <property type="evidence" value="ECO:0000318"/>
    <property type="project" value="GO_Central"/>
</dbReference>
<reference evidence="11" key="2">
    <citation type="submission" date="2025-08" db="UniProtKB">
        <authorList>
            <consortium name="RefSeq"/>
        </authorList>
    </citation>
    <scope>IDENTIFICATION</scope>
    <source>
        <strain evidence="11">S238N-H82</strain>
        <tissue evidence="11">Testes</tissue>
    </source>
</reference>
<dbReference type="RefSeq" id="XP_035689241.1">
    <property type="nucleotide sequence ID" value="XM_035833348.1"/>
</dbReference>
<dbReference type="PROSITE" id="PS00036">
    <property type="entry name" value="BZIP_BASIC"/>
    <property type="match status" value="1"/>
</dbReference>
<dbReference type="SUPFAM" id="SSF57959">
    <property type="entry name" value="Leucine zipper domain"/>
    <property type="match status" value="1"/>
</dbReference>
<name>A0A9J7N2G8_BRAFL</name>
<dbReference type="PROSITE" id="PS50217">
    <property type="entry name" value="BZIP"/>
    <property type="match status" value="1"/>
</dbReference>
<dbReference type="CDD" id="cd14690">
    <property type="entry name" value="bZIP_CREB1"/>
    <property type="match status" value="1"/>
</dbReference>
<reference evidence="10" key="1">
    <citation type="journal article" date="2020" name="Nat. Ecol. Evol.">
        <title>Deeply conserved synteny resolves early events in vertebrate evolution.</title>
        <authorList>
            <person name="Simakov O."/>
            <person name="Marletaz F."/>
            <person name="Yue J.X."/>
            <person name="O'Connell B."/>
            <person name="Jenkins J."/>
            <person name="Brandt A."/>
            <person name="Calef R."/>
            <person name="Tung C.H."/>
            <person name="Huang T.K."/>
            <person name="Schmutz J."/>
            <person name="Satoh N."/>
            <person name="Yu J.K."/>
            <person name="Putnam N.H."/>
            <person name="Green R.E."/>
            <person name="Rokhsar D.S."/>
        </authorList>
    </citation>
    <scope>NUCLEOTIDE SEQUENCE [LARGE SCALE GENOMIC DNA]</scope>
    <source>
        <strain evidence="10">S238N-H82</strain>
    </source>
</reference>
<dbReference type="InterPro" id="IPR004827">
    <property type="entry name" value="bZIP"/>
</dbReference>
<dbReference type="Proteomes" id="UP000001554">
    <property type="component" value="Chromosome 10"/>
</dbReference>
<feature type="region of interest" description="Disordered" evidence="7">
    <location>
        <begin position="181"/>
        <end position="200"/>
    </location>
</feature>
<dbReference type="PANTHER" id="PTHR45879">
    <property type="entry name" value="CYCLIC AMP RESPONSE ELEMENT-BINDING PROTEIN B"/>
    <property type="match status" value="1"/>
</dbReference>
<dbReference type="PRINTS" id="PR00041">
    <property type="entry name" value="LEUZIPPRCREB"/>
</dbReference>
<keyword evidence="5" id="KW-0539">Nucleus</keyword>
<feature type="region of interest" description="Disordered" evidence="7">
    <location>
        <begin position="1"/>
        <end position="37"/>
    </location>
</feature>
<feature type="domain" description="BZIP" evidence="8">
    <location>
        <begin position="312"/>
        <end position="363"/>
    </location>
</feature>
<evidence type="ECO:0000256" key="4">
    <source>
        <dbReference type="ARBA" id="ARBA00023163"/>
    </source>
</evidence>
<keyword evidence="10" id="KW-1185">Reference proteome</keyword>
<dbReference type="OrthoDB" id="5970722at2759"/>
<keyword evidence="2" id="KW-0805">Transcription regulation</keyword>
<evidence type="ECO:0000259" key="8">
    <source>
        <dbReference type="PROSITE" id="PS50217"/>
    </source>
</evidence>
<dbReference type="InterPro" id="IPR003102">
    <property type="entry name" value="CREB1-like_pKID"/>
</dbReference>
<evidence type="ECO:0000256" key="7">
    <source>
        <dbReference type="SAM" id="MobiDB-lite"/>
    </source>
</evidence>
<gene>
    <name evidence="11" type="primary">LOC118424684</name>
</gene>
<dbReference type="KEGG" id="bfo:118424684"/>
<dbReference type="GeneID" id="118424684"/>
<evidence type="ECO:0000313" key="10">
    <source>
        <dbReference type="Proteomes" id="UP000001554"/>
    </source>
</evidence>
<sequence length="372" mass="40326">MPGFGGKQLEMDGSIDDKSEDSPSSSGSSQPQNLSTVVHTITAVPTAIPNQPVQVQSVIQPTQQSVIQAAGQIQTVQVEEDGEGHLVRTDPDIEKRREILSRRPSYRKILNELSSAEAPGIAKIEEDKEEEAAITSIQTTIPSYVQTSGQYGGYCIKEPTEPPSHQLPIIYGPPVPLPPARMQDSSKVRGIGDASQDSSSYKKVTAGQTIQIAAANQNELTTQGLQTITMTNAGQGAVTAAAMPAGTTIVQYTQGDGSQQFVTVPVSISPAGEVQAYQIRAPSSLPAGVVMATPTGITSPQQLAEESARKRELRLMKNRYKNREAARECRRRKKEYVKCLETRVAVLEQQNKTLIEELKSLKELYCHKAETE</sequence>